<gene>
    <name evidence="1" type="ORF">HMPREF9336_00493</name>
</gene>
<comment type="caution">
    <text evidence="1">The sequence shown here is derived from an EMBL/GenBank/DDBJ whole genome shotgun (WGS) entry which is preliminary data.</text>
</comment>
<dbReference type="STRING" id="679197.HMPREF9336_00493"/>
<evidence type="ECO:0000313" key="2">
    <source>
        <dbReference type="Proteomes" id="UP000004816"/>
    </source>
</evidence>
<dbReference type="AlphaFoldDB" id="E5XLX4"/>
<dbReference type="RefSeq" id="WP_007467484.1">
    <property type="nucleotide sequence ID" value="NZ_KI391954.1"/>
</dbReference>
<name>E5XLX4_SEGRC</name>
<evidence type="ECO:0000313" key="1">
    <source>
        <dbReference type="EMBL" id="EFV14660.1"/>
    </source>
</evidence>
<accession>E5XLX4</accession>
<organism evidence="1 2">
    <name type="scientific">Segniliparus rugosus (strain ATCC BAA-974 / DSM 45345 / CCUG 50838 / CIP 108380 / JCM 13579 / CDC 945)</name>
    <dbReference type="NCBI Taxonomy" id="679197"/>
    <lineage>
        <taxon>Bacteria</taxon>
        <taxon>Bacillati</taxon>
        <taxon>Actinomycetota</taxon>
        <taxon>Actinomycetes</taxon>
        <taxon>Mycobacteriales</taxon>
        <taxon>Segniliparaceae</taxon>
        <taxon>Segniliparus</taxon>
    </lineage>
</organism>
<dbReference type="Proteomes" id="UP000004816">
    <property type="component" value="Unassembled WGS sequence"/>
</dbReference>
<protein>
    <submittedName>
        <fullName evidence="1">Uncharacterized protein</fullName>
    </submittedName>
</protein>
<dbReference type="HOGENOM" id="CLU_2195107_0_0_11"/>
<dbReference type="EMBL" id="ACZI02000003">
    <property type="protein sequence ID" value="EFV14660.1"/>
    <property type="molecule type" value="Genomic_DNA"/>
</dbReference>
<dbReference type="OrthoDB" id="5079244at2"/>
<sequence length="108" mass="11517">MSWSETAVAPETAPDFGDVADQLRAFVRRLQNGESATVTAETLSRAVGDLAKLYFACQEASGQIPAISPDDVSGTEAVALIAGLMEAQSLNTFDLALWLSRAQRSEKL</sequence>
<dbReference type="eggNOG" id="ENOG5033ERY">
    <property type="taxonomic scope" value="Bacteria"/>
</dbReference>
<reference evidence="1 2" key="1">
    <citation type="journal article" date="2011" name="Stand. Genomic Sci.">
        <title>High quality draft genome sequence of Segniliparus rugosus CDC 945(T)= (ATCC BAA-974(T)).</title>
        <authorList>
            <person name="Earl A.M."/>
            <person name="Desjardins C.A."/>
            <person name="Fitzgerald M.G."/>
            <person name="Arachchi H.M."/>
            <person name="Zeng Q."/>
            <person name="Mehta T."/>
            <person name="Griggs A."/>
            <person name="Birren B.W."/>
            <person name="Toney N.C."/>
            <person name="Carr J."/>
            <person name="Posey J."/>
            <person name="Butler W.R."/>
        </authorList>
    </citation>
    <scope>NUCLEOTIDE SEQUENCE [LARGE SCALE GENOMIC DNA]</scope>
    <source>
        <strain evidence="2">ATCC BAA-974 / DSM 45345 / CCUG 50838 / CIP 108380 / JCM 13579 / CDC 945</strain>
    </source>
</reference>
<keyword evidence="2" id="KW-1185">Reference proteome</keyword>
<proteinExistence type="predicted"/>